<sequence>MDSSFTSSSDICLYSFRTFHCCPNVEVGSKGTDSRIAHIIRNHQPTKDCKCVLHEALSSDIGLFMEVEETLKAFGQWMCGKYMDLHALSRYCHHPDGRVRFVTGADGSSRYIFGILKSPTKASVKNARGGLVFDVGLLDRVFKAPITIVKNNPKVGAMGQGGGILQKESTSSNTNIRQCLRKVADGQFTSAVKVLCSSGVAPYNGTSCGRDGLRAQHLLDALCGEGSAIATDLIRAITSVVNLWLAGRCPTILAEFVAPDPLTPLLKPDNGIRPIEGGTILRRLVSKVSMKGVDANSIVVGVYSSGANSVVTKVHLTSANSIVAKVYLTSANSIVAKVYSACANSIVAKVHQIGTKSHRRQEDDRTALRLVEVVFFGRSGRSSQKPDSSRAELRLGNFTSRDLRGLGTCIGARE</sequence>
<evidence type="ECO:0008006" key="3">
    <source>
        <dbReference type="Google" id="ProtNLM"/>
    </source>
</evidence>
<organism evidence="1 2">
    <name type="scientific">Lactuca sativa</name>
    <name type="common">Garden lettuce</name>
    <dbReference type="NCBI Taxonomy" id="4236"/>
    <lineage>
        <taxon>Eukaryota</taxon>
        <taxon>Viridiplantae</taxon>
        <taxon>Streptophyta</taxon>
        <taxon>Embryophyta</taxon>
        <taxon>Tracheophyta</taxon>
        <taxon>Spermatophyta</taxon>
        <taxon>Magnoliopsida</taxon>
        <taxon>eudicotyledons</taxon>
        <taxon>Gunneridae</taxon>
        <taxon>Pentapetalae</taxon>
        <taxon>asterids</taxon>
        <taxon>campanulids</taxon>
        <taxon>Asterales</taxon>
        <taxon>Asteraceae</taxon>
        <taxon>Cichorioideae</taxon>
        <taxon>Cichorieae</taxon>
        <taxon>Lactucinae</taxon>
        <taxon>Lactuca</taxon>
    </lineage>
</organism>
<accession>A0A9R1VB74</accession>
<name>A0A9R1VB74_LACSA</name>
<proteinExistence type="predicted"/>
<gene>
    <name evidence="1" type="ORF">LSAT_V11C500229270</name>
</gene>
<dbReference type="AlphaFoldDB" id="A0A9R1VB74"/>
<keyword evidence="2" id="KW-1185">Reference proteome</keyword>
<evidence type="ECO:0000313" key="1">
    <source>
        <dbReference type="EMBL" id="KAJ0202940.1"/>
    </source>
</evidence>
<evidence type="ECO:0000313" key="2">
    <source>
        <dbReference type="Proteomes" id="UP000235145"/>
    </source>
</evidence>
<protein>
    <recommendedName>
        <fullName evidence="3">Reverse transcriptase domain-containing protein</fullName>
    </recommendedName>
</protein>
<dbReference type="EMBL" id="NBSK02000005">
    <property type="protein sequence ID" value="KAJ0202940.1"/>
    <property type="molecule type" value="Genomic_DNA"/>
</dbReference>
<reference evidence="1 2" key="1">
    <citation type="journal article" date="2017" name="Nat. Commun.">
        <title>Genome assembly with in vitro proximity ligation data and whole-genome triplication in lettuce.</title>
        <authorList>
            <person name="Reyes-Chin-Wo S."/>
            <person name="Wang Z."/>
            <person name="Yang X."/>
            <person name="Kozik A."/>
            <person name="Arikit S."/>
            <person name="Song C."/>
            <person name="Xia L."/>
            <person name="Froenicke L."/>
            <person name="Lavelle D.O."/>
            <person name="Truco M.J."/>
            <person name="Xia R."/>
            <person name="Zhu S."/>
            <person name="Xu C."/>
            <person name="Xu H."/>
            <person name="Xu X."/>
            <person name="Cox K."/>
            <person name="Korf I."/>
            <person name="Meyers B.C."/>
            <person name="Michelmore R.W."/>
        </authorList>
    </citation>
    <scope>NUCLEOTIDE SEQUENCE [LARGE SCALE GENOMIC DNA]</scope>
    <source>
        <strain evidence="2">cv. Salinas</strain>
        <tissue evidence="1">Seedlings</tissue>
    </source>
</reference>
<comment type="caution">
    <text evidence="1">The sequence shown here is derived from an EMBL/GenBank/DDBJ whole genome shotgun (WGS) entry which is preliminary data.</text>
</comment>
<dbReference type="Proteomes" id="UP000235145">
    <property type="component" value="Unassembled WGS sequence"/>
</dbReference>